<dbReference type="STRING" id="694427.Palpr_2384"/>
<name>E4T722_PALPW</name>
<dbReference type="OrthoDB" id="1013594at2"/>
<dbReference type="eggNOG" id="COG0801">
    <property type="taxonomic scope" value="Bacteria"/>
</dbReference>
<reference evidence="1 2" key="2">
    <citation type="journal article" date="2011" name="Stand. Genomic Sci.">
        <title>Complete genome sequence of Paludibacter propionicigenes type strain (WB4).</title>
        <authorList>
            <person name="Gronow S."/>
            <person name="Munk C."/>
            <person name="Lapidus A."/>
            <person name="Nolan M."/>
            <person name="Lucas S."/>
            <person name="Hammon N."/>
            <person name="Deshpande S."/>
            <person name="Cheng J.F."/>
            <person name="Tapia R."/>
            <person name="Han C."/>
            <person name="Goodwin L."/>
            <person name="Pitluck S."/>
            <person name="Liolios K."/>
            <person name="Ivanova N."/>
            <person name="Mavromatis K."/>
            <person name="Mikhailova N."/>
            <person name="Pati A."/>
            <person name="Chen A."/>
            <person name="Palaniappan K."/>
            <person name="Land M."/>
            <person name="Hauser L."/>
            <person name="Chang Y.J."/>
            <person name="Jeffries C.D."/>
            <person name="Brambilla E."/>
            <person name="Rohde M."/>
            <person name="Goker M."/>
            <person name="Detter J.C."/>
            <person name="Woyke T."/>
            <person name="Bristow J."/>
            <person name="Eisen J.A."/>
            <person name="Markowitz V."/>
            <person name="Hugenholtz P."/>
            <person name="Kyrpides N.C."/>
            <person name="Klenk H.P."/>
        </authorList>
    </citation>
    <scope>NUCLEOTIDE SEQUENCE [LARGE SCALE GENOMIC DNA]</scope>
    <source>
        <strain evidence="2">DSM 17365 / JCM 13257 / WB4</strain>
    </source>
</reference>
<organism evidence="1 2">
    <name type="scientific">Paludibacter propionicigenes (strain DSM 17365 / JCM 13257 / WB4)</name>
    <dbReference type="NCBI Taxonomy" id="694427"/>
    <lineage>
        <taxon>Bacteria</taxon>
        <taxon>Pseudomonadati</taxon>
        <taxon>Bacteroidota</taxon>
        <taxon>Bacteroidia</taxon>
        <taxon>Bacteroidales</taxon>
        <taxon>Paludibacteraceae</taxon>
        <taxon>Paludibacter</taxon>
    </lineage>
</organism>
<evidence type="ECO:0008006" key="3">
    <source>
        <dbReference type="Google" id="ProtNLM"/>
    </source>
</evidence>
<accession>E4T722</accession>
<evidence type="ECO:0000313" key="1">
    <source>
        <dbReference type="EMBL" id="ADQ80516.1"/>
    </source>
</evidence>
<dbReference type="RefSeq" id="WP_013445885.1">
    <property type="nucleotide sequence ID" value="NC_014734.1"/>
</dbReference>
<dbReference type="Proteomes" id="UP000008718">
    <property type="component" value="Chromosome"/>
</dbReference>
<protein>
    <recommendedName>
        <fullName evidence="3">C_GCAxxG_C_C family protein</fullName>
    </recommendedName>
</protein>
<dbReference type="HOGENOM" id="CLU_168142_0_0_10"/>
<dbReference type="KEGG" id="ppn:Palpr_2384"/>
<evidence type="ECO:0000313" key="2">
    <source>
        <dbReference type="Proteomes" id="UP000008718"/>
    </source>
</evidence>
<dbReference type="AlphaFoldDB" id="E4T722"/>
<gene>
    <name evidence="1" type="ordered locus">Palpr_2384</name>
</gene>
<sequence>MSRKKSEEYFHVLPENLNCAQALLKGFQKEFTISDAEIEEFRAWGGGRAEGGICGALFAAERLLRQAGKPSIESEFIAATGHRNCPDIKESAFPCPHCVRIADELVEKKL</sequence>
<reference key="1">
    <citation type="submission" date="2010-11" db="EMBL/GenBank/DDBJ databases">
        <title>The complete genome of Paludibacter propionicigenes DSM 17365.</title>
        <authorList>
            <consortium name="US DOE Joint Genome Institute (JGI-PGF)"/>
            <person name="Lucas S."/>
            <person name="Copeland A."/>
            <person name="Lapidus A."/>
            <person name="Bruce D."/>
            <person name="Goodwin L."/>
            <person name="Pitluck S."/>
            <person name="Kyrpides N."/>
            <person name="Mavromatis K."/>
            <person name="Ivanova N."/>
            <person name="Munk A.C."/>
            <person name="Brettin T."/>
            <person name="Detter J.C."/>
            <person name="Han C."/>
            <person name="Tapia R."/>
            <person name="Land M."/>
            <person name="Hauser L."/>
            <person name="Markowitz V."/>
            <person name="Cheng J.-F."/>
            <person name="Hugenholtz P."/>
            <person name="Woyke T."/>
            <person name="Wu D."/>
            <person name="Gronow S."/>
            <person name="Wellnitz S."/>
            <person name="Brambilla E."/>
            <person name="Klenk H.-P."/>
            <person name="Eisen J.A."/>
        </authorList>
    </citation>
    <scope>NUCLEOTIDE SEQUENCE</scope>
    <source>
        <strain>WB4</strain>
    </source>
</reference>
<proteinExistence type="predicted"/>
<dbReference type="EMBL" id="CP002345">
    <property type="protein sequence ID" value="ADQ80516.1"/>
    <property type="molecule type" value="Genomic_DNA"/>
</dbReference>
<keyword evidence="2" id="KW-1185">Reference proteome</keyword>